<dbReference type="EMBL" id="CM042883">
    <property type="protein sequence ID" value="KAI4376899.1"/>
    <property type="molecule type" value="Genomic_DNA"/>
</dbReference>
<comment type="caution">
    <text evidence="1">The sequence shown here is derived from an EMBL/GenBank/DDBJ whole genome shotgun (WGS) entry which is preliminary data.</text>
</comment>
<sequence length="184" mass="21055">MDFFVDPFDDICRFCFTRLTAFCFKDTGQYAVIRCDFKMEFLSREVLEVKQYKEISYLDDMIWLSSSPLLYYRTTDYDREQNVPFDLLDDEIHGFGSLILLPVGLSVIATCSESKGIVLFGFSPETGVITVAKIIEWMGKFHNKNLQSVLPEPASASHPHATVEVPLKHANQDLPDVKHNNCLF</sequence>
<reference evidence="2" key="1">
    <citation type="journal article" date="2023" name="Front. Plant Sci.">
        <title>Chromosomal-level genome assembly of Melastoma candidum provides insights into trichome evolution.</title>
        <authorList>
            <person name="Zhong Y."/>
            <person name="Wu W."/>
            <person name="Sun C."/>
            <person name="Zou P."/>
            <person name="Liu Y."/>
            <person name="Dai S."/>
            <person name="Zhou R."/>
        </authorList>
    </citation>
    <scope>NUCLEOTIDE SEQUENCE [LARGE SCALE GENOMIC DNA]</scope>
</reference>
<organism evidence="1 2">
    <name type="scientific">Melastoma candidum</name>
    <dbReference type="NCBI Taxonomy" id="119954"/>
    <lineage>
        <taxon>Eukaryota</taxon>
        <taxon>Viridiplantae</taxon>
        <taxon>Streptophyta</taxon>
        <taxon>Embryophyta</taxon>
        <taxon>Tracheophyta</taxon>
        <taxon>Spermatophyta</taxon>
        <taxon>Magnoliopsida</taxon>
        <taxon>eudicotyledons</taxon>
        <taxon>Gunneridae</taxon>
        <taxon>Pentapetalae</taxon>
        <taxon>rosids</taxon>
        <taxon>malvids</taxon>
        <taxon>Myrtales</taxon>
        <taxon>Melastomataceae</taxon>
        <taxon>Melastomatoideae</taxon>
        <taxon>Melastomateae</taxon>
        <taxon>Melastoma</taxon>
    </lineage>
</organism>
<evidence type="ECO:0000313" key="2">
    <source>
        <dbReference type="Proteomes" id="UP001057402"/>
    </source>
</evidence>
<keyword evidence="2" id="KW-1185">Reference proteome</keyword>
<protein>
    <submittedName>
        <fullName evidence="1">Uncharacterized protein</fullName>
    </submittedName>
</protein>
<accession>A0ACB9RDE7</accession>
<evidence type="ECO:0000313" key="1">
    <source>
        <dbReference type="EMBL" id="KAI4376899.1"/>
    </source>
</evidence>
<dbReference type="Proteomes" id="UP001057402">
    <property type="component" value="Chromosome 4"/>
</dbReference>
<name>A0ACB9RDE7_9MYRT</name>
<gene>
    <name evidence="1" type="ORF">MLD38_014606</name>
</gene>
<proteinExistence type="predicted"/>